<keyword evidence="4 6" id="KW-1133">Transmembrane helix</keyword>
<dbReference type="SUPFAM" id="SSF103473">
    <property type="entry name" value="MFS general substrate transporter"/>
    <property type="match status" value="1"/>
</dbReference>
<dbReference type="PROSITE" id="PS00216">
    <property type="entry name" value="SUGAR_TRANSPORT_1"/>
    <property type="match status" value="1"/>
</dbReference>
<feature type="transmembrane region" description="Helical" evidence="6">
    <location>
        <begin position="21"/>
        <end position="46"/>
    </location>
</feature>
<dbReference type="Pfam" id="PF07690">
    <property type="entry name" value="MFS_1"/>
    <property type="match status" value="1"/>
</dbReference>
<dbReference type="RefSeq" id="WP_094016026.1">
    <property type="nucleotide sequence ID" value="NZ_NMQW01000023.1"/>
</dbReference>
<evidence type="ECO:0000256" key="2">
    <source>
        <dbReference type="ARBA" id="ARBA00022448"/>
    </source>
</evidence>
<dbReference type="GO" id="GO:0022857">
    <property type="term" value="F:transmembrane transporter activity"/>
    <property type="evidence" value="ECO:0007669"/>
    <property type="project" value="InterPro"/>
</dbReference>
<keyword evidence="3 6" id="KW-0812">Transmembrane</keyword>
<dbReference type="EMBL" id="NMQW01000023">
    <property type="protein sequence ID" value="OXM85262.1"/>
    <property type="molecule type" value="Genomic_DNA"/>
</dbReference>
<dbReference type="AlphaFoldDB" id="A0A229UPB3"/>
<accession>A0A229UPB3</accession>
<evidence type="ECO:0000313" key="8">
    <source>
        <dbReference type="EMBL" id="OXM85262.1"/>
    </source>
</evidence>
<proteinExistence type="predicted"/>
<evidence type="ECO:0000259" key="7">
    <source>
        <dbReference type="PROSITE" id="PS50850"/>
    </source>
</evidence>
<dbReference type="InterPro" id="IPR020846">
    <property type="entry name" value="MFS_dom"/>
</dbReference>
<dbReference type="InterPro" id="IPR052714">
    <property type="entry name" value="MFS_Exporter"/>
</dbReference>
<name>A0A229UPB3_9BACL</name>
<dbReference type="InterPro" id="IPR005829">
    <property type="entry name" value="Sugar_transporter_CS"/>
</dbReference>
<feature type="transmembrane region" description="Helical" evidence="6">
    <location>
        <begin position="306"/>
        <end position="330"/>
    </location>
</feature>
<dbReference type="PROSITE" id="PS50850">
    <property type="entry name" value="MFS"/>
    <property type="match status" value="1"/>
</dbReference>
<gene>
    <name evidence="8" type="ORF">CF651_16840</name>
</gene>
<comment type="subcellular location">
    <subcellularLocation>
        <location evidence="1">Cell membrane</location>
        <topology evidence="1">Multi-pass membrane protein</topology>
    </subcellularLocation>
</comment>
<evidence type="ECO:0000256" key="6">
    <source>
        <dbReference type="SAM" id="Phobius"/>
    </source>
</evidence>
<comment type="caution">
    <text evidence="8">The sequence shown here is derived from an EMBL/GenBank/DDBJ whole genome shotgun (WGS) entry which is preliminary data.</text>
</comment>
<feature type="transmembrane region" description="Helical" evidence="6">
    <location>
        <begin position="252"/>
        <end position="269"/>
    </location>
</feature>
<evidence type="ECO:0000256" key="3">
    <source>
        <dbReference type="ARBA" id="ARBA00022692"/>
    </source>
</evidence>
<feature type="transmembrane region" description="Helical" evidence="6">
    <location>
        <begin position="342"/>
        <end position="362"/>
    </location>
</feature>
<evidence type="ECO:0000256" key="5">
    <source>
        <dbReference type="ARBA" id="ARBA00023136"/>
    </source>
</evidence>
<dbReference type="PANTHER" id="PTHR23531:SF2">
    <property type="entry name" value="PERMEASE"/>
    <property type="match status" value="1"/>
</dbReference>
<dbReference type="OrthoDB" id="9814001at2"/>
<dbReference type="InterPro" id="IPR011701">
    <property type="entry name" value="MFS"/>
</dbReference>
<dbReference type="Gene3D" id="1.20.1250.20">
    <property type="entry name" value="MFS general substrate transporter like domains"/>
    <property type="match status" value="1"/>
</dbReference>
<dbReference type="GO" id="GO:0005886">
    <property type="term" value="C:plasma membrane"/>
    <property type="evidence" value="ECO:0007669"/>
    <property type="project" value="UniProtKB-SubCell"/>
</dbReference>
<dbReference type="InterPro" id="IPR036259">
    <property type="entry name" value="MFS_trans_sf"/>
</dbReference>
<dbReference type="CDD" id="cd17489">
    <property type="entry name" value="MFS_YfcJ_like"/>
    <property type="match status" value="1"/>
</dbReference>
<organism evidence="8 9">
    <name type="scientific">Paenibacillus rigui</name>
    <dbReference type="NCBI Taxonomy" id="554312"/>
    <lineage>
        <taxon>Bacteria</taxon>
        <taxon>Bacillati</taxon>
        <taxon>Bacillota</taxon>
        <taxon>Bacilli</taxon>
        <taxon>Bacillales</taxon>
        <taxon>Paenibacillaceae</taxon>
        <taxon>Paenibacillus</taxon>
    </lineage>
</organism>
<feature type="transmembrane region" description="Helical" evidence="6">
    <location>
        <begin position="374"/>
        <end position="392"/>
    </location>
</feature>
<keyword evidence="5 6" id="KW-0472">Membrane</keyword>
<evidence type="ECO:0000256" key="4">
    <source>
        <dbReference type="ARBA" id="ARBA00022989"/>
    </source>
</evidence>
<feature type="transmembrane region" description="Helical" evidence="6">
    <location>
        <begin position="281"/>
        <end position="300"/>
    </location>
</feature>
<feature type="transmembrane region" description="Helical" evidence="6">
    <location>
        <begin position="145"/>
        <end position="166"/>
    </location>
</feature>
<protein>
    <submittedName>
        <fullName evidence="8">MFS transporter</fullName>
    </submittedName>
</protein>
<evidence type="ECO:0000256" key="1">
    <source>
        <dbReference type="ARBA" id="ARBA00004651"/>
    </source>
</evidence>
<feature type="domain" description="Major facilitator superfamily (MFS) profile" evidence="7">
    <location>
        <begin position="20"/>
        <end position="393"/>
    </location>
</feature>
<sequence>MTSTTQAQVQAGHEPLWTAPFILLSLSNFFVFLGFQMLLPTVPLFVSEHGGSSTQVGLVIGLLTLSAVLIRPIAGAFLDKWGRKLILAIGIAICLLAMGGYLIAATVFLMLMIRFIHGIGWGIATTTFGVIASDIVPASRRGEGMGYFGLGSTLAMAVGPFAGLWLLKQYGFTFLFAATLLSTLFALIGMQFIKLRSRIEEAPKREAASFWSRIVDKSALFPSLLALLLGGTYGGLVSFITLFGNEAGIENIGWFFLFNAASIFVVRPISGKLFDRKGHIWVLFPGALFCIAGLILTSYASSTWTLVAAAILYGIGFGSIQPSIQAWVISRSAPNRRGAANATFYSAFDIGIGGGGMLLGLVAQGSSYAQMYRYSSLILVAYLVLYFFYIAARKEASTSNAS</sequence>
<evidence type="ECO:0000313" key="9">
    <source>
        <dbReference type="Proteomes" id="UP000215509"/>
    </source>
</evidence>
<reference evidence="8 9" key="1">
    <citation type="submission" date="2017-07" db="EMBL/GenBank/DDBJ databases">
        <title>Genome sequencing and assembly of Paenibacillus rigui.</title>
        <authorList>
            <person name="Mayilraj S."/>
        </authorList>
    </citation>
    <scope>NUCLEOTIDE SEQUENCE [LARGE SCALE GENOMIC DNA]</scope>
    <source>
        <strain evidence="8 9">JCM 16352</strain>
    </source>
</reference>
<keyword evidence="9" id="KW-1185">Reference proteome</keyword>
<dbReference type="PANTHER" id="PTHR23531">
    <property type="entry name" value="QUINOLENE RESISTANCE PROTEIN NORA"/>
    <property type="match status" value="1"/>
</dbReference>
<keyword evidence="2" id="KW-0813">Transport</keyword>
<feature type="transmembrane region" description="Helical" evidence="6">
    <location>
        <begin position="172"/>
        <end position="193"/>
    </location>
</feature>
<feature type="transmembrane region" description="Helical" evidence="6">
    <location>
        <begin position="85"/>
        <end position="113"/>
    </location>
</feature>
<feature type="transmembrane region" description="Helical" evidence="6">
    <location>
        <begin position="119"/>
        <end position="138"/>
    </location>
</feature>
<feature type="transmembrane region" description="Helical" evidence="6">
    <location>
        <begin position="214"/>
        <end position="240"/>
    </location>
</feature>
<dbReference type="Proteomes" id="UP000215509">
    <property type="component" value="Unassembled WGS sequence"/>
</dbReference>
<feature type="transmembrane region" description="Helical" evidence="6">
    <location>
        <begin position="58"/>
        <end position="78"/>
    </location>
</feature>